<reference evidence="1" key="1">
    <citation type="submission" date="2021-06" db="EMBL/GenBank/DDBJ databases">
        <authorList>
            <person name="Kallberg Y."/>
            <person name="Tangrot J."/>
            <person name="Rosling A."/>
        </authorList>
    </citation>
    <scope>NUCLEOTIDE SEQUENCE</scope>
    <source>
        <strain evidence="1">AZ414A</strain>
    </source>
</reference>
<gene>
    <name evidence="1" type="ORF">DEBURN_LOCUS6311</name>
</gene>
<keyword evidence="2" id="KW-1185">Reference proteome</keyword>
<organism evidence="1 2">
    <name type="scientific">Diversispora eburnea</name>
    <dbReference type="NCBI Taxonomy" id="1213867"/>
    <lineage>
        <taxon>Eukaryota</taxon>
        <taxon>Fungi</taxon>
        <taxon>Fungi incertae sedis</taxon>
        <taxon>Mucoromycota</taxon>
        <taxon>Glomeromycotina</taxon>
        <taxon>Glomeromycetes</taxon>
        <taxon>Diversisporales</taxon>
        <taxon>Diversisporaceae</taxon>
        <taxon>Diversispora</taxon>
    </lineage>
</organism>
<protein>
    <submittedName>
        <fullName evidence="1">2490_t:CDS:1</fullName>
    </submittedName>
</protein>
<dbReference type="Proteomes" id="UP000789706">
    <property type="component" value="Unassembled WGS sequence"/>
</dbReference>
<dbReference type="EMBL" id="CAJVPK010000636">
    <property type="protein sequence ID" value="CAG8534676.1"/>
    <property type="molecule type" value="Genomic_DNA"/>
</dbReference>
<name>A0A9N9AM85_9GLOM</name>
<evidence type="ECO:0000313" key="1">
    <source>
        <dbReference type="EMBL" id="CAG8534676.1"/>
    </source>
</evidence>
<dbReference type="AlphaFoldDB" id="A0A9N9AM85"/>
<comment type="caution">
    <text evidence="1">The sequence shown here is derived from an EMBL/GenBank/DDBJ whole genome shotgun (WGS) entry which is preliminary data.</text>
</comment>
<proteinExistence type="predicted"/>
<accession>A0A9N9AM85</accession>
<evidence type="ECO:0000313" key="2">
    <source>
        <dbReference type="Proteomes" id="UP000789706"/>
    </source>
</evidence>
<sequence length="68" mass="7881">MNITTSDNSNLYQESVILTSPIPTKIISIEEKEENEFLKRIHKEQIKQFNLCDIKTVTLETNPKNSTE</sequence>
<feature type="non-terminal residue" evidence="1">
    <location>
        <position position="68"/>
    </location>
</feature>